<dbReference type="Proteomes" id="UP000006056">
    <property type="component" value="Chromosome"/>
</dbReference>
<evidence type="ECO:0000259" key="9">
    <source>
        <dbReference type="Pfam" id="PF25183"/>
    </source>
</evidence>
<keyword evidence="5" id="KW-0472">Membrane</keyword>
<dbReference type="HOGENOM" id="CLU_006298_0_0_0"/>
<dbReference type="InterPro" id="IPR039426">
    <property type="entry name" value="TonB-dep_rcpt-like"/>
</dbReference>
<evidence type="ECO:0000313" key="10">
    <source>
        <dbReference type="EMBL" id="AFL89126.1"/>
    </source>
</evidence>
<dbReference type="SUPFAM" id="SSF49464">
    <property type="entry name" value="Carboxypeptidase regulatory domain-like"/>
    <property type="match status" value="1"/>
</dbReference>
<dbReference type="PANTHER" id="PTHR30069">
    <property type="entry name" value="TONB-DEPENDENT OUTER MEMBRANE RECEPTOR"/>
    <property type="match status" value="1"/>
</dbReference>
<dbReference type="Pfam" id="PF25183">
    <property type="entry name" value="OMP_b-brl_4"/>
    <property type="match status" value="1"/>
</dbReference>
<sequence>MSFRYSRSLAAIAVMSSVSVLSSYAQSTQGSLLGSVRDPSGAAVSGATVRLTNTETGATSTDVSGSSGEFQFINISAGKYQVEISAAGFSPQVLKNLRLTARQSLRADATLSIGSLQQETTVDANAAGTIEVDSASIDATLSATEVRDLPANYRASSNGTSPLNMIQTLPGVQSDTNGQFSVQGGLPFQTDVTVDGITTRSATGGNTPLQNAFPSGDSISEMRVDGVLNPAEFGQPGEVTTTTKSGTNALHGAIFWYHQDSALNATPWGSLNKPKLVTNDYGATLGGPVVIPHLYNGHNRTFFFGTYEGYRSPRTQPYTATVPTAAMKRGDFTRVFGTSNLTTPTGGRYPLNAVPINAVSQKFLQFFPDPNLGDTSTFVPGQIDYSTNKDQSLFSNQFDVRGDQYFGQKALVFARFTWKNYEQNQPQPLAVQSSKQTFQDRIFLVAGNYNFTPNLVNEFRYGFTFDTNGNTNGFDGRGFTDGTGLQGLQNLFYNGISQLNFGNLTSLDAARLTSQTKSRTHVFVDNLTWVKGRHSMKFGLDIRRMQAVTPLGFNGADNYGTFDYSQALFTGNEFADFLIGTPNTTFYDVVQSDNDGRAKHYHFYAQDQWHVSDQLTLSYGLRYEYHPAYHDPSGNIGNFDPSVAKSGRVVYPTGKGALVSQPYLASFNSCGLGASSGVAAANGAACTPTVDNSQAGLPDGLRTAVKLRFAPRFGFAWRPLGNNRTVLRGGYGLYNITLLGSNFYSLTGTLQANTVQYSNTKTAAGASYAWPQIFAGAGSTGGAGFGQAYFGTANDINWKDPYSHQFSLSVERDMGKGYGLRVSYIGMTTKHLVWAPNLNDMPYSNTVSAYNQPLSARPFPNWGVINTRSTGASSTYHSGQVDFHHAVGGGLTFDTTYTFAKNLGNNQGPNSNTFAGESGGSRASWGGSPDVDFGQAAGTRRHRWNTTLLYALPVGRGKQFGANMNRLTDLAIGGWQLSSIFVWQTGPFLSPYFPSGQGDPSGTGSGLSSSAVGGALPGRQQKVDRVVGVSPVPVSRSAAHWFNAGAFTCPGNPTWTPGSQCNTGRGRAGDLAPIGRFGNLQNNSLVGPGLVNLSAGLSKNFAITERVGLRMEGTFTNILNKANLTYPNMNLSSAAFGQITKSVDGDFGGARTGQVSARIQF</sequence>
<feature type="region of interest" description="Disordered" evidence="7">
    <location>
        <begin position="908"/>
        <end position="927"/>
    </location>
</feature>
<dbReference type="PANTHER" id="PTHR30069:SF46">
    <property type="entry name" value="OAR PROTEIN"/>
    <property type="match status" value="1"/>
</dbReference>
<dbReference type="KEGG" id="trs:Terro_2891"/>
<evidence type="ECO:0000256" key="5">
    <source>
        <dbReference type="ARBA" id="ARBA00023136"/>
    </source>
</evidence>
<keyword evidence="11" id="KW-1185">Reference proteome</keyword>
<evidence type="ECO:0000256" key="4">
    <source>
        <dbReference type="ARBA" id="ARBA00022692"/>
    </source>
</evidence>
<dbReference type="EMBL" id="CP003379">
    <property type="protein sequence ID" value="AFL89126.1"/>
    <property type="molecule type" value="Genomic_DNA"/>
</dbReference>
<reference evidence="10 11" key="1">
    <citation type="submission" date="2012-06" db="EMBL/GenBank/DDBJ databases">
        <title>Complete genome of Terriglobus roseus DSM 18391.</title>
        <authorList>
            <consortium name="US DOE Joint Genome Institute (JGI-PGF)"/>
            <person name="Lucas S."/>
            <person name="Copeland A."/>
            <person name="Lapidus A."/>
            <person name="Glavina del Rio T."/>
            <person name="Dalin E."/>
            <person name="Tice H."/>
            <person name="Bruce D."/>
            <person name="Goodwin L."/>
            <person name="Pitluck S."/>
            <person name="Peters L."/>
            <person name="Mikhailova N."/>
            <person name="Munk A.C.C."/>
            <person name="Kyrpides N."/>
            <person name="Mavromatis K."/>
            <person name="Ivanova N."/>
            <person name="Brettin T."/>
            <person name="Detter J.C."/>
            <person name="Han C."/>
            <person name="Larimer F."/>
            <person name="Land M."/>
            <person name="Hauser L."/>
            <person name="Markowitz V."/>
            <person name="Cheng J.-F."/>
            <person name="Hugenholtz P."/>
            <person name="Woyke T."/>
            <person name="Wu D."/>
            <person name="Brambilla E."/>
            <person name="Klenk H.-P."/>
            <person name="Eisen J.A."/>
        </authorList>
    </citation>
    <scope>NUCLEOTIDE SEQUENCE [LARGE SCALE GENOMIC DNA]</scope>
    <source>
        <strain evidence="11">DSM 18391 / NRRL B-41598 / KBS 63</strain>
    </source>
</reference>
<keyword evidence="4" id="KW-0812">Transmembrane</keyword>
<dbReference type="Gene3D" id="2.40.170.20">
    <property type="entry name" value="TonB-dependent receptor, beta-barrel domain"/>
    <property type="match status" value="1"/>
</dbReference>
<protein>
    <recommendedName>
        <fullName evidence="9">TonB-dependent transporter Oar-like beta-barrel domain-containing protein</fullName>
    </recommendedName>
</protein>
<dbReference type="eggNOG" id="COG4771">
    <property type="taxonomic scope" value="Bacteria"/>
</dbReference>
<proteinExistence type="predicted"/>
<feature type="chain" id="PRO_5003684911" description="TonB-dependent transporter Oar-like beta-barrel domain-containing protein" evidence="8">
    <location>
        <begin position="26"/>
        <end position="1161"/>
    </location>
</feature>
<accession>I3ZIQ8</accession>
<evidence type="ECO:0000256" key="7">
    <source>
        <dbReference type="SAM" id="MobiDB-lite"/>
    </source>
</evidence>
<feature type="domain" description="TonB-dependent transporter Oar-like beta-barrel" evidence="9">
    <location>
        <begin position="242"/>
        <end position="1144"/>
    </location>
</feature>
<dbReference type="InterPro" id="IPR008969">
    <property type="entry name" value="CarboxyPept-like_regulatory"/>
</dbReference>
<dbReference type="InterPro" id="IPR036942">
    <property type="entry name" value="Beta-barrel_TonB_sf"/>
</dbReference>
<dbReference type="STRING" id="926566.Terro_2891"/>
<comment type="subcellular location">
    <subcellularLocation>
        <location evidence="1">Cell outer membrane</location>
        <topology evidence="1">Multi-pass membrane protein</topology>
    </subcellularLocation>
</comment>
<dbReference type="SUPFAM" id="SSF56935">
    <property type="entry name" value="Porins"/>
    <property type="match status" value="1"/>
</dbReference>
<evidence type="ECO:0000256" key="8">
    <source>
        <dbReference type="SAM" id="SignalP"/>
    </source>
</evidence>
<dbReference type="Pfam" id="PF13620">
    <property type="entry name" value="CarboxypepD_reg"/>
    <property type="match status" value="1"/>
</dbReference>
<gene>
    <name evidence="10" type="ordered locus">Terro_2891</name>
</gene>
<organism evidence="10 11">
    <name type="scientific">Terriglobus roseus (strain DSM 18391 / NRRL B-41598 / KBS 63)</name>
    <dbReference type="NCBI Taxonomy" id="926566"/>
    <lineage>
        <taxon>Bacteria</taxon>
        <taxon>Pseudomonadati</taxon>
        <taxon>Acidobacteriota</taxon>
        <taxon>Terriglobia</taxon>
        <taxon>Terriglobales</taxon>
        <taxon>Acidobacteriaceae</taxon>
        <taxon>Terriglobus</taxon>
    </lineage>
</organism>
<keyword evidence="3" id="KW-1134">Transmembrane beta strand</keyword>
<evidence type="ECO:0000256" key="6">
    <source>
        <dbReference type="ARBA" id="ARBA00023237"/>
    </source>
</evidence>
<evidence type="ECO:0000256" key="2">
    <source>
        <dbReference type="ARBA" id="ARBA00022448"/>
    </source>
</evidence>
<dbReference type="InterPro" id="IPR057601">
    <property type="entry name" value="Oar-like_b-barrel"/>
</dbReference>
<evidence type="ECO:0000313" key="11">
    <source>
        <dbReference type="Proteomes" id="UP000006056"/>
    </source>
</evidence>
<keyword evidence="6" id="KW-0998">Cell outer membrane</keyword>
<dbReference type="Gene3D" id="2.60.40.1120">
    <property type="entry name" value="Carboxypeptidase-like, regulatory domain"/>
    <property type="match status" value="1"/>
</dbReference>
<evidence type="ECO:0000256" key="3">
    <source>
        <dbReference type="ARBA" id="ARBA00022452"/>
    </source>
</evidence>
<dbReference type="GO" id="GO:0015344">
    <property type="term" value="F:siderophore uptake transmembrane transporter activity"/>
    <property type="evidence" value="ECO:0007669"/>
    <property type="project" value="TreeGrafter"/>
</dbReference>
<dbReference type="RefSeq" id="WP_014786390.1">
    <property type="nucleotide sequence ID" value="NC_018014.1"/>
</dbReference>
<feature type="region of interest" description="Disordered" evidence="7">
    <location>
        <begin position="994"/>
        <end position="1016"/>
    </location>
</feature>
<keyword evidence="8" id="KW-0732">Signal</keyword>
<feature type="signal peptide" evidence="8">
    <location>
        <begin position="1"/>
        <end position="25"/>
    </location>
</feature>
<name>I3ZIQ8_TERRK</name>
<dbReference type="GO" id="GO:0009279">
    <property type="term" value="C:cell outer membrane"/>
    <property type="evidence" value="ECO:0007669"/>
    <property type="project" value="UniProtKB-SubCell"/>
</dbReference>
<feature type="compositionally biased region" description="Low complexity" evidence="7">
    <location>
        <begin position="1006"/>
        <end position="1016"/>
    </location>
</feature>
<keyword evidence="2" id="KW-0813">Transport</keyword>
<evidence type="ECO:0000256" key="1">
    <source>
        <dbReference type="ARBA" id="ARBA00004571"/>
    </source>
</evidence>
<dbReference type="AlphaFoldDB" id="I3ZIQ8"/>
<dbReference type="OrthoDB" id="97893at2"/>
<dbReference type="GO" id="GO:0044718">
    <property type="term" value="P:siderophore transmembrane transport"/>
    <property type="evidence" value="ECO:0007669"/>
    <property type="project" value="TreeGrafter"/>
</dbReference>